<reference evidence="2" key="1">
    <citation type="submission" date="2022-10" db="EMBL/GenBank/DDBJ databases">
        <title>Comparative genomics and taxonomic characterization of three novel marine species of genus Reichenbachiella exhibiting antioxidant and polysaccharide degradation activities.</title>
        <authorList>
            <person name="Muhammad N."/>
            <person name="Lee Y.-J."/>
            <person name="Ko J."/>
            <person name="Kim S.-G."/>
        </authorList>
    </citation>
    <scope>NUCLEOTIDE SEQUENCE</scope>
    <source>
        <strain evidence="2">Wsw4-B4</strain>
    </source>
</reference>
<accession>A0ABY6CUX5</accession>
<dbReference type="Proteomes" id="UP001062165">
    <property type="component" value="Chromosome"/>
</dbReference>
<feature type="chain" id="PRO_5046682963" evidence="1">
    <location>
        <begin position="19"/>
        <end position="356"/>
    </location>
</feature>
<keyword evidence="3" id="KW-1185">Reference proteome</keyword>
<proteinExistence type="predicted"/>
<name>A0ABY6CUX5_9BACT</name>
<evidence type="ECO:0000256" key="1">
    <source>
        <dbReference type="SAM" id="SignalP"/>
    </source>
</evidence>
<keyword evidence="1" id="KW-0732">Signal</keyword>
<dbReference type="RefSeq" id="WP_263049463.1">
    <property type="nucleotide sequence ID" value="NZ_CP106735.1"/>
</dbReference>
<evidence type="ECO:0000313" key="3">
    <source>
        <dbReference type="Proteomes" id="UP001062165"/>
    </source>
</evidence>
<evidence type="ECO:0000313" key="2">
    <source>
        <dbReference type="EMBL" id="UXX77716.1"/>
    </source>
</evidence>
<organism evidence="2 3">
    <name type="scientific">Reichenbachiella carrageenanivorans</name>
    <dbReference type="NCBI Taxonomy" id="2979869"/>
    <lineage>
        <taxon>Bacteria</taxon>
        <taxon>Pseudomonadati</taxon>
        <taxon>Bacteroidota</taxon>
        <taxon>Cytophagia</taxon>
        <taxon>Cytophagales</taxon>
        <taxon>Reichenbachiellaceae</taxon>
        <taxon>Reichenbachiella</taxon>
    </lineage>
</organism>
<feature type="signal peptide" evidence="1">
    <location>
        <begin position="1"/>
        <end position="18"/>
    </location>
</feature>
<dbReference type="EMBL" id="CP106735">
    <property type="protein sequence ID" value="UXX77716.1"/>
    <property type="molecule type" value="Genomic_DNA"/>
</dbReference>
<protein>
    <submittedName>
        <fullName evidence="2">Uncharacterized protein</fullName>
    </submittedName>
</protein>
<gene>
    <name evidence="2" type="ORF">N7E81_10080</name>
</gene>
<sequence>MKTLLSLACLLISLSGHAQYKIASTTVSGKKTIIKTKYDNGYLVLKNGTSYVGEIQLKVENQDTVEIKLVDDQKAKYKFDRAEVDYFGLGIKPDKKPAYIPNKAPMAQSSPKAIESTGKFPFQPETITEVTQLTTEGAVNAFNDGVVKTSKNELKNLQPGYALFNDGRKYVGKIAQFKRDFIYVDEKNNYKEFVLEGLDLNHIMQEVNGQKRAFTSLRQGVQAISASDPGMVFTEIFFFDQKYSYYQNPKSTHRKDGLTNLGNAAGTAASQKHVGGAVQMGEGEDEGAFFEEYFILNNDTKEQWIVYKKNDEEIMTNLLKGCDQFASLSKSELKALTSMKDLDTFTQYLNTNNCEE</sequence>